<dbReference type="PROSITE" id="PS51464">
    <property type="entry name" value="SIS"/>
    <property type="match status" value="1"/>
</dbReference>
<evidence type="ECO:0000259" key="5">
    <source>
        <dbReference type="PROSITE" id="PS51464"/>
    </source>
</evidence>
<dbReference type="InterPro" id="IPR035472">
    <property type="entry name" value="RpiR-like_SIS"/>
</dbReference>
<dbReference type="EMBL" id="WSZI01000013">
    <property type="protein sequence ID" value="MWN20757.1"/>
    <property type="molecule type" value="Genomic_DNA"/>
</dbReference>
<dbReference type="InterPro" id="IPR047640">
    <property type="entry name" value="RpiR-like"/>
</dbReference>
<evidence type="ECO:0000256" key="1">
    <source>
        <dbReference type="ARBA" id="ARBA00023015"/>
    </source>
</evidence>
<evidence type="ECO:0000313" key="6">
    <source>
        <dbReference type="EMBL" id="MWN20757.1"/>
    </source>
</evidence>
<feature type="domain" description="HTH rpiR-type" evidence="4">
    <location>
        <begin position="3"/>
        <end position="79"/>
    </location>
</feature>
<dbReference type="InterPro" id="IPR009057">
    <property type="entry name" value="Homeodomain-like_sf"/>
</dbReference>
<keyword evidence="8" id="KW-1185">Reference proteome</keyword>
<keyword evidence="2" id="KW-0238">DNA-binding</keyword>
<dbReference type="Gene3D" id="3.40.50.10490">
    <property type="entry name" value="Glucose-6-phosphate isomerase like protein, domain 1"/>
    <property type="match status" value="1"/>
</dbReference>
<evidence type="ECO:0000256" key="2">
    <source>
        <dbReference type="ARBA" id="ARBA00023125"/>
    </source>
</evidence>
<dbReference type="KEGG" id="llf:BCR17_01870"/>
<dbReference type="SUPFAM" id="SSF53697">
    <property type="entry name" value="SIS domain"/>
    <property type="match status" value="1"/>
</dbReference>
<reference evidence="7 8" key="1">
    <citation type="submission" date="2019-06" db="EMBL/GenBank/DDBJ databases">
        <title>Genome analyses of bacteria isolated from kimchi.</title>
        <authorList>
            <person name="Lee S."/>
            <person name="Ahn S."/>
            <person name="Roh S."/>
        </authorList>
    </citation>
    <scope>NUCLEOTIDE SEQUENCE [LARGE SCALE GENOMIC DNA]</scope>
    <source>
        <strain evidence="7 8">CBA3625</strain>
    </source>
</reference>
<organism evidence="6 9">
    <name type="scientific">Leuconostoc lactis</name>
    <dbReference type="NCBI Taxonomy" id="1246"/>
    <lineage>
        <taxon>Bacteria</taxon>
        <taxon>Bacillati</taxon>
        <taxon>Bacillota</taxon>
        <taxon>Bacilli</taxon>
        <taxon>Lactobacillales</taxon>
        <taxon>Lactobacillaceae</taxon>
        <taxon>Leuconostoc</taxon>
    </lineage>
</organism>
<dbReference type="Gene3D" id="1.10.10.10">
    <property type="entry name" value="Winged helix-like DNA-binding domain superfamily/Winged helix DNA-binding domain"/>
    <property type="match status" value="1"/>
</dbReference>
<dbReference type="Proteomes" id="UP000478636">
    <property type="component" value="Unassembled WGS sequence"/>
</dbReference>
<dbReference type="PANTHER" id="PTHR30514:SF1">
    <property type="entry name" value="HTH-TYPE TRANSCRIPTIONAL REGULATOR HEXR-RELATED"/>
    <property type="match status" value="1"/>
</dbReference>
<feature type="domain" description="SIS" evidence="5">
    <location>
        <begin position="124"/>
        <end position="264"/>
    </location>
</feature>
<dbReference type="PROSITE" id="PS51071">
    <property type="entry name" value="HTH_RPIR"/>
    <property type="match status" value="1"/>
</dbReference>
<proteinExistence type="predicted"/>
<evidence type="ECO:0000256" key="3">
    <source>
        <dbReference type="ARBA" id="ARBA00023163"/>
    </source>
</evidence>
<keyword evidence="1" id="KW-0805">Transcription regulation</keyword>
<sequence>MARNIIAQLRAQKNQYNATENKLINYILADTKRAQEATIQELSNGSGVSTATISRFAKKIGFDSFREFSVAIASAASTATPVDFFGEITDDDDTMAISQKVFAGATNALHATLNHLTAADLETASGYLIAARRVGFFGIGGSSIVAFNAYHKFLRTPLDVIAHPDYDIQLMQAVKLDHDDAAVVISHSGRNKDTLLVAQKLKQNGVKVIAITSFADSPLAKIADLVLLSLAEEINFRSESMSSLIAQITLIDTLFTLVGSYFSQNTQNVVDNMRSVIEETRAH</sequence>
<dbReference type="InterPro" id="IPR046348">
    <property type="entry name" value="SIS_dom_sf"/>
</dbReference>
<reference evidence="6 9" key="2">
    <citation type="submission" date="2019-12" db="EMBL/GenBank/DDBJ databases">
        <title>Complete genome sequence of Leuconostoc lactis strain AVN1 provides insights into metabolic potential.</title>
        <authorList>
            <person name="Besrour N."/>
            <person name="Najjari A."/>
            <person name="Fhoula I."/>
            <person name="Jaballah S."/>
            <person name="Klibi N."/>
            <person name="Ouzari H.I."/>
        </authorList>
    </citation>
    <scope>NUCLEOTIDE SEQUENCE [LARGE SCALE GENOMIC DNA]</scope>
    <source>
        <strain evidence="6 9">AVN1</strain>
    </source>
</reference>
<gene>
    <name evidence="7" type="ORF">FGL83_01230</name>
    <name evidence="6" type="ORF">GQS40_03600</name>
</gene>
<dbReference type="EMBL" id="CP042387">
    <property type="protein sequence ID" value="QEA43414.1"/>
    <property type="molecule type" value="Genomic_DNA"/>
</dbReference>
<dbReference type="AlphaFoldDB" id="A0A1B1ZZU1"/>
<dbReference type="Proteomes" id="UP000321298">
    <property type="component" value="Chromosome"/>
</dbReference>
<dbReference type="InterPro" id="IPR036388">
    <property type="entry name" value="WH-like_DNA-bd_sf"/>
</dbReference>
<dbReference type="GO" id="GO:0097367">
    <property type="term" value="F:carbohydrate derivative binding"/>
    <property type="evidence" value="ECO:0007669"/>
    <property type="project" value="InterPro"/>
</dbReference>
<dbReference type="CDD" id="cd05013">
    <property type="entry name" value="SIS_RpiR"/>
    <property type="match status" value="1"/>
</dbReference>
<evidence type="ECO:0000259" key="4">
    <source>
        <dbReference type="PROSITE" id="PS51071"/>
    </source>
</evidence>
<dbReference type="GeneID" id="66530796"/>
<dbReference type="GO" id="GO:0003700">
    <property type="term" value="F:DNA-binding transcription factor activity"/>
    <property type="evidence" value="ECO:0007669"/>
    <property type="project" value="InterPro"/>
</dbReference>
<dbReference type="PANTHER" id="PTHR30514">
    <property type="entry name" value="GLUCOKINASE"/>
    <property type="match status" value="1"/>
</dbReference>
<dbReference type="SUPFAM" id="SSF46689">
    <property type="entry name" value="Homeodomain-like"/>
    <property type="match status" value="1"/>
</dbReference>
<dbReference type="RefSeq" id="WP_068850498.1">
    <property type="nucleotide sequence ID" value="NZ_CP016598.1"/>
</dbReference>
<name>A0A1B1ZZU1_LEULA</name>
<dbReference type="STRING" id="1246.BCR17_01870"/>
<evidence type="ECO:0000313" key="9">
    <source>
        <dbReference type="Proteomes" id="UP000478636"/>
    </source>
</evidence>
<protein>
    <submittedName>
        <fullName evidence="7">MurR/RpiR family transcriptional regulator</fullName>
    </submittedName>
    <submittedName>
        <fullName evidence="6">SIS domain-containing protein</fullName>
    </submittedName>
</protein>
<dbReference type="InterPro" id="IPR001347">
    <property type="entry name" value="SIS_dom"/>
</dbReference>
<dbReference type="Pfam" id="PF01418">
    <property type="entry name" value="HTH_6"/>
    <property type="match status" value="1"/>
</dbReference>
<evidence type="ECO:0000313" key="8">
    <source>
        <dbReference type="Proteomes" id="UP000321298"/>
    </source>
</evidence>
<dbReference type="Pfam" id="PF01380">
    <property type="entry name" value="SIS"/>
    <property type="match status" value="1"/>
</dbReference>
<dbReference type="GO" id="GO:0003677">
    <property type="term" value="F:DNA binding"/>
    <property type="evidence" value="ECO:0007669"/>
    <property type="project" value="UniProtKB-KW"/>
</dbReference>
<dbReference type="InterPro" id="IPR000281">
    <property type="entry name" value="HTH_RpiR"/>
</dbReference>
<accession>A0A1B1ZZU1</accession>
<dbReference type="GO" id="GO:1901135">
    <property type="term" value="P:carbohydrate derivative metabolic process"/>
    <property type="evidence" value="ECO:0007669"/>
    <property type="project" value="InterPro"/>
</dbReference>
<keyword evidence="3" id="KW-0804">Transcription</keyword>
<evidence type="ECO:0000313" key="7">
    <source>
        <dbReference type="EMBL" id="QEA43414.1"/>
    </source>
</evidence>